<dbReference type="EMBL" id="FNQY01000014">
    <property type="protein sequence ID" value="SEA33393.1"/>
    <property type="molecule type" value="Genomic_DNA"/>
</dbReference>
<evidence type="ECO:0000313" key="2">
    <source>
        <dbReference type="Proteomes" id="UP000199041"/>
    </source>
</evidence>
<dbReference type="AlphaFoldDB" id="A0A1H4AB92"/>
<keyword evidence="2" id="KW-1185">Reference proteome</keyword>
<name>A0A1H4AB92_9BACT</name>
<reference evidence="1 2" key="1">
    <citation type="submission" date="2016-10" db="EMBL/GenBank/DDBJ databases">
        <authorList>
            <person name="de Groot N.N."/>
        </authorList>
    </citation>
    <scope>NUCLEOTIDE SEQUENCE [LARGE SCALE GENOMIC DNA]</scope>
    <source>
        <strain evidence="1 2">Vu-144</strain>
    </source>
</reference>
<gene>
    <name evidence="1" type="ORF">SAMN05192529_11424</name>
</gene>
<organism evidence="1 2">
    <name type="scientific">Arachidicoccus rhizosphaerae</name>
    <dbReference type="NCBI Taxonomy" id="551991"/>
    <lineage>
        <taxon>Bacteria</taxon>
        <taxon>Pseudomonadati</taxon>
        <taxon>Bacteroidota</taxon>
        <taxon>Chitinophagia</taxon>
        <taxon>Chitinophagales</taxon>
        <taxon>Chitinophagaceae</taxon>
        <taxon>Arachidicoccus</taxon>
    </lineage>
</organism>
<sequence>MNKDQLYNLIEQSAFAEDISYYPYVEQILEFTLENAAVPGLPKAFKPFIKYASQDFDAISNKKIRQICAGFFSEPDILHFFYQSLNATTQKIITRMCFNGWVPYQEAQAINGGRHLIANTRDPFGNNLDLKKEVKYLQLYLKLGYQLGQAMYGNDSIDGLIEGLKMGFILPELLKAAFIEILPKPSQYELLEFTLPAEWPVQSFEKTIFKELPHMLLLLQQNLIKRTKQGEYNIASCKAAQKKSGIQPFYNDSGYTRTLFLASFIAEEKRLRQSNSTLDMIQRIFSDAYFYSMADAMLFYYGGTRLIHSYHINGHILDNLFKFITRLPEDHWVSTDNLLFYANARTFNFDLIQPGAIRDLKEPTMEMDGGAFASGSLYQQITIIRQQAIISTVLAAASFGLIELAYDPQDPLTKPKDKVLHNGRFSACRMTSLGAYILKGKDGYQAPEEVTPTRYELSTTALEIKVSGSTEIAITHLGNWFRRAADNHLIWDKERIITRCTYLSDLKEEIRRFNQVLGMPLPDFWKITLMKWLSATGALKTVRETLTLRVSPYDQQLLKLLTQDSVLKDHCLKAEKHTIIIFAEDIAVFIKRLAKLGYLIEETDFVGPELTSFNPDTVPDSTDIHEFNLLTGQKKGK</sequence>
<evidence type="ECO:0000313" key="1">
    <source>
        <dbReference type="EMBL" id="SEA33393.1"/>
    </source>
</evidence>
<dbReference type="OrthoDB" id="890572at2"/>
<proteinExistence type="predicted"/>
<protein>
    <submittedName>
        <fullName evidence="1">Uncharacterized protein</fullName>
    </submittedName>
</protein>
<dbReference type="RefSeq" id="WP_091398852.1">
    <property type="nucleotide sequence ID" value="NZ_FNQY01000014.1"/>
</dbReference>
<accession>A0A1H4AB92</accession>
<dbReference type="Proteomes" id="UP000199041">
    <property type="component" value="Unassembled WGS sequence"/>
</dbReference>